<dbReference type="AlphaFoldDB" id="A4TBB7"/>
<accession>A4TBB7</accession>
<dbReference type="KEGG" id="mgi:Mflv_3020"/>
<reference evidence="1" key="2">
    <citation type="journal article" date="2013" name="PLoS ONE">
        <title>A Gene Expression Study of the Activities of Aromatic Ring-Cleavage Dioxygenases in Mycobacterium gilvum PYR-GCK to Changes in Salinity and pH during Pyrene Degradation.</title>
        <authorList>
            <person name="Badejo A.C."/>
            <person name="Badejo A.O."/>
            <person name="Shin K.H."/>
            <person name="Chai Y.G."/>
        </authorList>
    </citation>
    <scope>NUCLEOTIDE SEQUENCE [LARGE SCALE GENOMIC DNA]</scope>
    <source>
        <strain evidence="1">PYR-GCK</strain>
    </source>
</reference>
<gene>
    <name evidence="1" type="ordered locus">Mflv_3020</name>
</gene>
<dbReference type="EMBL" id="CP000656">
    <property type="protein sequence ID" value="ABP45497.1"/>
    <property type="molecule type" value="Genomic_DNA"/>
</dbReference>
<dbReference type="STRING" id="350054.Mflv_3020"/>
<organism evidence="1">
    <name type="scientific">Mycolicibacterium gilvum (strain PYR-GCK)</name>
    <name type="common">Mycobacterium gilvum (strain PYR-GCK)</name>
    <dbReference type="NCBI Taxonomy" id="350054"/>
    <lineage>
        <taxon>Bacteria</taxon>
        <taxon>Bacillati</taxon>
        <taxon>Actinomycetota</taxon>
        <taxon>Actinomycetes</taxon>
        <taxon>Mycobacteriales</taxon>
        <taxon>Mycobacteriaceae</taxon>
        <taxon>Mycolicibacterium</taxon>
    </lineage>
</organism>
<evidence type="ECO:0000313" key="1">
    <source>
        <dbReference type="EMBL" id="ABP45497.1"/>
    </source>
</evidence>
<reference evidence="1" key="1">
    <citation type="submission" date="2007-04" db="EMBL/GenBank/DDBJ databases">
        <authorList>
            <consortium name="US DOE Joint Genome Institute"/>
            <person name="Copeland A."/>
            <person name="Lucas S."/>
            <person name="Lapidus A."/>
            <person name="Barry K."/>
            <person name="Detter J.C."/>
            <person name="Glavina del Rio T."/>
            <person name="Hammon N."/>
            <person name="Israni S."/>
            <person name="Dalin E."/>
            <person name="Tice H."/>
            <person name="Pitluck S."/>
            <person name="Chain P."/>
            <person name="Malfatti S."/>
            <person name="Shin M."/>
            <person name="Vergez L."/>
            <person name="Schmutz J."/>
            <person name="Larimer F."/>
            <person name="Land M."/>
            <person name="Hauser L."/>
            <person name="Kyrpides N."/>
            <person name="Mikhailova N."/>
            <person name="Miller C."/>
            <person name="Richardson P."/>
        </authorList>
    </citation>
    <scope>NUCLEOTIDE SEQUENCE</scope>
    <source>
        <strain evidence="1">PYR-GCK</strain>
    </source>
</reference>
<sequence length="100" mass="10786">MLCAVTAGDRLHWRLSPATRFNNSSSSNQLASSTLAHAVLSRQKMYPFTLVVNLSSVTTPLTVMRQPMVVPSPYARRSAKSVGSAVVKVRDHGSGISSTR</sequence>
<dbReference type="HOGENOM" id="CLU_2302750_0_0_11"/>
<proteinExistence type="predicted"/>
<protein>
    <submittedName>
        <fullName evidence="1">Uncharacterized protein</fullName>
    </submittedName>
</protein>
<name>A4TBB7_MYCGI</name>